<evidence type="ECO:0000259" key="7">
    <source>
        <dbReference type="PROSITE" id="PS50066"/>
    </source>
</evidence>
<dbReference type="Gramene" id="Kaladp0076s0114.1.v1.1">
    <property type="protein sequence ID" value="Kaladp0076s0114.1.v1.1"/>
    <property type="gene ID" value="Kaladp0076s0114.v1.1"/>
</dbReference>
<dbReference type="AlphaFoldDB" id="A0A7N0UND9"/>
<keyword evidence="5" id="KW-0539">Nucleus</keyword>
<evidence type="ECO:0000313" key="9">
    <source>
        <dbReference type="Proteomes" id="UP000594263"/>
    </source>
</evidence>
<keyword evidence="9" id="KW-1185">Reference proteome</keyword>
<dbReference type="SUPFAM" id="SSF55455">
    <property type="entry name" value="SRF-like"/>
    <property type="match status" value="1"/>
</dbReference>
<dbReference type="PRINTS" id="PR00404">
    <property type="entry name" value="MADSDOMAIN"/>
</dbReference>
<evidence type="ECO:0000256" key="3">
    <source>
        <dbReference type="ARBA" id="ARBA00023125"/>
    </source>
</evidence>
<feature type="region of interest" description="Disordered" evidence="6">
    <location>
        <begin position="13"/>
        <end position="38"/>
    </location>
</feature>
<protein>
    <recommendedName>
        <fullName evidence="7">MADS-box domain-containing protein</fullName>
    </recommendedName>
</protein>
<reference evidence="8" key="1">
    <citation type="submission" date="2021-01" db="UniProtKB">
        <authorList>
            <consortium name="EnsemblPlants"/>
        </authorList>
    </citation>
    <scope>IDENTIFICATION</scope>
</reference>
<dbReference type="SMART" id="SM00432">
    <property type="entry name" value="MADS"/>
    <property type="match status" value="1"/>
</dbReference>
<evidence type="ECO:0000256" key="2">
    <source>
        <dbReference type="ARBA" id="ARBA00023015"/>
    </source>
</evidence>
<evidence type="ECO:0000256" key="4">
    <source>
        <dbReference type="ARBA" id="ARBA00023163"/>
    </source>
</evidence>
<organism evidence="8 9">
    <name type="scientific">Kalanchoe fedtschenkoi</name>
    <name type="common">Lavender scallops</name>
    <name type="synonym">South American air plant</name>
    <dbReference type="NCBI Taxonomy" id="63787"/>
    <lineage>
        <taxon>Eukaryota</taxon>
        <taxon>Viridiplantae</taxon>
        <taxon>Streptophyta</taxon>
        <taxon>Embryophyta</taxon>
        <taxon>Tracheophyta</taxon>
        <taxon>Spermatophyta</taxon>
        <taxon>Magnoliopsida</taxon>
        <taxon>eudicotyledons</taxon>
        <taxon>Gunneridae</taxon>
        <taxon>Pentapetalae</taxon>
        <taxon>Saxifragales</taxon>
        <taxon>Crassulaceae</taxon>
        <taxon>Kalanchoe</taxon>
    </lineage>
</organism>
<evidence type="ECO:0000256" key="1">
    <source>
        <dbReference type="ARBA" id="ARBA00004123"/>
    </source>
</evidence>
<dbReference type="Gene3D" id="3.40.1810.10">
    <property type="entry name" value="Transcription factor, MADS-box"/>
    <property type="match status" value="1"/>
</dbReference>
<dbReference type="Pfam" id="PF00319">
    <property type="entry name" value="SRF-TF"/>
    <property type="match status" value="1"/>
</dbReference>
<feature type="domain" description="MADS-box" evidence="7">
    <location>
        <begin position="33"/>
        <end position="93"/>
    </location>
</feature>
<accession>A0A7N0UND9</accession>
<dbReference type="GO" id="GO:0000978">
    <property type="term" value="F:RNA polymerase II cis-regulatory region sequence-specific DNA binding"/>
    <property type="evidence" value="ECO:0007669"/>
    <property type="project" value="TreeGrafter"/>
</dbReference>
<sequence length="97" mass="10444">MFAASLEVCISAGRLGPPSDEAPRNSSGAKKSKGRGKIRMRKMEKDTNMLVTFSKRKSGLFKKANELCTLCGAECAMMVFSPADKVSSPSTIRPLTT</sequence>
<evidence type="ECO:0000313" key="8">
    <source>
        <dbReference type="EnsemblPlants" id="Kaladp0076s0114.1.v1.1"/>
    </source>
</evidence>
<dbReference type="Proteomes" id="UP000594263">
    <property type="component" value="Unplaced"/>
</dbReference>
<dbReference type="GO" id="GO:0000981">
    <property type="term" value="F:DNA-binding transcription factor activity, RNA polymerase II-specific"/>
    <property type="evidence" value="ECO:0007669"/>
    <property type="project" value="TreeGrafter"/>
</dbReference>
<dbReference type="GO" id="GO:0005634">
    <property type="term" value="C:nucleus"/>
    <property type="evidence" value="ECO:0007669"/>
    <property type="project" value="UniProtKB-SubCell"/>
</dbReference>
<comment type="subcellular location">
    <subcellularLocation>
        <location evidence="1">Nucleus</location>
    </subcellularLocation>
</comment>
<keyword evidence="4" id="KW-0804">Transcription</keyword>
<dbReference type="PANTHER" id="PTHR11945">
    <property type="entry name" value="MADS BOX PROTEIN"/>
    <property type="match status" value="1"/>
</dbReference>
<evidence type="ECO:0000256" key="6">
    <source>
        <dbReference type="SAM" id="MobiDB-lite"/>
    </source>
</evidence>
<proteinExistence type="predicted"/>
<keyword evidence="3" id="KW-0238">DNA-binding</keyword>
<dbReference type="PANTHER" id="PTHR11945:SF776">
    <property type="entry name" value="AGAMOUS-LIKE 50-RELATED"/>
    <property type="match status" value="1"/>
</dbReference>
<dbReference type="EnsemblPlants" id="Kaladp0076s0114.1.v1.1">
    <property type="protein sequence ID" value="Kaladp0076s0114.1.v1.1"/>
    <property type="gene ID" value="Kaladp0076s0114.v1.1"/>
</dbReference>
<dbReference type="GO" id="GO:0046983">
    <property type="term" value="F:protein dimerization activity"/>
    <property type="evidence" value="ECO:0007669"/>
    <property type="project" value="InterPro"/>
</dbReference>
<evidence type="ECO:0000256" key="5">
    <source>
        <dbReference type="ARBA" id="ARBA00023242"/>
    </source>
</evidence>
<name>A0A7N0UND9_KALFE</name>
<keyword evidence="2" id="KW-0805">Transcription regulation</keyword>
<dbReference type="InterPro" id="IPR002100">
    <property type="entry name" value="TF_MADSbox"/>
</dbReference>
<dbReference type="PROSITE" id="PS50066">
    <property type="entry name" value="MADS_BOX_2"/>
    <property type="match status" value="1"/>
</dbReference>
<dbReference type="InterPro" id="IPR036879">
    <property type="entry name" value="TF_MADSbox_sf"/>
</dbReference>